<name>A0ACC1NCV1_9HYPO</name>
<evidence type="ECO:0000313" key="2">
    <source>
        <dbReference type="Proteomes" id="UP001143910"/>
    </source>
</evidence>
<reference evidence="1" key="1">
    <citation type="submission" date="2022-08" db="EMBL/GenBank/DDBJ databases">
        <title>Genome Sequence of Lecanicillium fungicola.</title>
        <authorList>
            <person name="Buettner E."/>
        </authorList>
    </citation>
    <scope>NUCLEOTIDE SEQUENCE</scope>
    <source>
        <strain evidence="1">Babe33</strain>
    </source>
</reference>
<protein>
    <submittedName>
        <fullName evidence="1">Uncharacterized protein</fullName>
    </submittedName>
</protein>
<proteinExistence type="predicted"/>
<dbReference type="Proteomes" id="UP001143910">
    <property type="component" value="Unassembled WGS sequence"/>
</dbReference>
<gene>
    <name evidence="1" type="ORF">NQ176_g4687</name>
</gene>
<accession>A0ACC1NCV1</accession>
<keyword evidence="2" id="KW-1185">Reference proteome</keyword>
<dbReference type="EMBL" id="JANJQO010000528">
    <property type="protein sequence ID" value="KAJ2976889.1"/>
    <property type="molecule type" value="Genomic_DNA"/>
</dbReference>
<evidence type="ECO:0000313" key="1">
    <source>
        <dbReference type="EMBL" id="KAJ2976889.1"/>
    </source>
</evidence>
<organism evidence="1 2">
    <name type="scientific">Zarea fungicola</name>
    <dbReference type="NCBI Taxonomy" id="93591"/>
    <lineage>
        <taxon>Eukaryota</taxon>
        <taxon>Fungi</taxon>
        <taxon>Dikarya</taxon>
        <taxon>Ascomycota</taxon>
        <taxon>Pezizomycotina</taxon>
        <taxon>Sordariomycetes</taxon>
        <taxon>Hypocreomycetidae</taxon>
        <taxon>Hypocreales</taxon>
        <taxon>Cordycipitaceae</taxon>
        <taxon>Zarea</taxon>
    </lineage>
</organism>
<comment type="caution">
    <text evidence="1">The sequence shown here is derived from an EMBL/GenBank/DDBJ whole genome shotgun (WGS) entry which is preliminary data.</text>
</comment>
<sequence length="101" mass="11060">MYSFSQPTTSVWLLYASSFKVGQVAVSLPSPTLAPGSTFWFVPVLLPAIVEGELNQKWRIAALPQLGGDRHDVDEDDEAEAVKITDKHDSLLCTGKKTGQR</sequence>